<dbReference type="RefSeq" id="WP_376844345.1">
    <property type="nucleotide sequence ID" value="NZ_JBHSFW010000001.1"/>
</dbReference>
<dbReference type="Proteomes" id="UP001596022">
    <property type="component" value="Unassembled WGS sequence"/>
</dbReference>
<comment type="caution">
    <text evidence="7">The sequence shown here is derived from an EMBL/GenBank/DDBJ whole genome shotgun (WGS) entry which is preliminary data.</text>
</comment>
<evidence type="ECO:0000256" key="1">
    <source>
        <dbReference type="ARBA" id="ARBA00022793"/>
    </source>
</evidence>
<comment type="caution">
    <text evidence="3">Lacks conserved residue(s) required for the propagation of feature annotation.</text>
</comment>
<name>A0ABV9GG86_9BACL</name>
<dbReference type="EC" id="4.1.1.36" evidence="3"/>
<feature type="binding site" evidence="3">
    <location>
        <position position="325"/>
    </location>
    <ligand>
        <name>CTP</name>
        <dbReference type="ChEBI" id="CHEBI:37563"/>
    </ligand>
</feature>
<comment type="similarity">
    <text evidence="3 4">In the C-terminal section; belongs to the PPC synthetase family.</text>
</comment>
<comment type="catalytic activity">
    <reaction evidence="3 4">
        <text>(R)-4'-phosphopantothenate + L-cysteine + CTP = N-[(R)-4-phosphopantothenoyl]-L-cysteine + CMP + diphosphate + H(+)</text>
        <dbReference type="Rhea" id="RHEA:19397"/>
        <dbReference type="ChEBI" id="CHEBI:10986"/>
        <dbReference type="ChEBI" id="CHEBI:15378"/>
        <dbReference type="ChEBI" id="CHEBI:33019"/>
        <dbReference type="ChEBI" id="CHEBI:35235"/>
        <dbReference type="ChEBI" id="CHEBI:37563"/>
        <dbReference type="ChEBI" id="CHEBI:59458"/>
        <dbReference type="ChEBI" id="CHEBI:60377"/>
        <dbReference type="EC" id="6.3.2.5"/>
    </reaction>
</comment>
<comment type="cofactor">
    <cofactor evidence="3">
        <name>Mg(2+)</name>
        <dbReference type="ChEBI" id="CHEBI:18420"/>
    </cofactor>
</comment>
<keyword evidence="8" id="KW-1185">Reference proteome</keyword>
<feature type="active site" description="Proton donor" evidence="3">
    <location>
        <position position="158"/>
    </location>
</feature>
<comment type="similarity">
    <text evidence="3 4">In the N-terminal section; belongs to the HFCD (homo-oligomeric flavin containing Cys decarboxylase) superfamily.</text>
</comment>
<keyword evidence="3 4" id="KW-0288">FMN</keyword>
<dbReference type="PANTHER" id="PTHR14359">
    <property type="entry name" value="HOMO-OLIGOMERIC FLAVIN CONTAINING CYS DECARBOXYLASE FAMILY"/>
    <property type="match status" value="1"/>
</dbReference>
<dbReference type="InterPro" id="IPR036551">
    <property type="entry name" value="Flavin_trans-like"/>
</dbReference>
<feature type="region of interest" description="Phosphopantothenate--cysteine ligase" evidence="3">
    <location>
        <begin position="193"/>
        <end position="405"/>
    </location>
</feature>
<feature type="binding site" evidence="3">
    <location>
        <position position="281"/>
    </location>
    <ligand>
        <name>CTP</name>
        <dbReference type="ChEBI" id="CHEBI:37563"/>
    </ligand>
</feature>
<keyword evidence="3" id="KW-0460">Magnesium</keyword>
<dbReference type="InterPro" id="IPR035929">
    <property type="entry name" value="CoaB-like_sf"/>
</dbReference>
<dbReference type="SUPFAM" id="SSF102645">
    <property type="entry name" value="CoaB-like"/>
    <property type="match status" value="1"/>
</dbReference>
<dbReference type="SUPFAM" id="SSF52507">
    <property type="entry name" value="Homo-oligomeric flavin-containing Cys decarboxylases, HFCD"/>
    <property type="match status" value="1"/>
</dbReference>
<keyword evidence="3 4" id="KW-0436">Ligase</keyword>
<dbReference type="Gene3D" id="3.40.50.1950">
    <property type="entry name" value="Flavin prenyltransferase-like"/>
    <property type="match status" value="1"/>
</dbReference>
<dbReference type="GO" id="GO:0004633">
    <property type="term" value="F:phosphopantothenoylcysteine decarboxylase activity"/>
    <property type="evidence" value="ECO:0007669"/>
    <property type="project" value="UniProtKB-EC"/>
</dbReference>
<accession>A0ABV9GG86</accession>
<comment type="function">
    <text evidence="4">Catalyzes two steps in the biosynthesis of coenzyme A. In the first step cysteine is conjugated to 4'-phosphopantothenate to form 4-phosphopantothenoylcysteine, in the latter compound is decarboxylated to form 4'-phosphopantotheine.</text>
</comment>
<proteinExistence type="inferred from homology"/>
<dbReference type="InterPro" id="IPR005252">
    <property type="entry name" value="CoaBC"/>
</dbReference>
<keyword evidence="3" id="KW-0479">Metal-binding</keyword>
<evidence type="ECO:0000256" key="2">
    <source>
        <dbReference type="ARBA" id="ARBA00023239"/>
    </source>
</evidence>
<comment type="function">
    <text evidence="3">Catalyzes two sequential steps in the biosynthesis of coenzyme A. In the first step cysteine is conjugated to 4'-phosphopantothenate to form 4-phosphopantothenoylcysteine. In the second step the latter compound is decarboxylated to form 4'-phosphopantotheine.</text>
</comment>
<feature type="domain" description="Flavoprotein" evidence="5">
    <location>
        <begin position="6"/>
        <end position="178"/>
    </location>
</feature>
<keyword evidence="3" id="KW-0511">Multifunctional enzyme</keyword>
<dbReference type="GO" id="GO:0004632">
    <property type="term" value="F:phosphopantothenate--cysteine ligase activity"/>
    <property type="evidence" value="ECO:0007669"/>
    <property type="project" value="UniProtKB-EC"/>
</dbReference>
<dbReference type="NCBIfam" id="TIGR00521">
    <property type="entry name" value="coaBC_dfp"/>
    <property type="match status" value="1"/>
</dbReference>
<sequence>MSLKNKNILLAVTGGIAAYKTVALTSLLTKAGADVHVVMTPAATQFVTKTTFHALSRNPVHEDLFTEEVPHQIAHIDLADRADLVVIAPATANTIGKLANGIADNLVTTIAMATQAPIWIAPAMNVNMFQHPTLQTNLERLKEHGCRILDPGVGTLACGWIGKGRMAEPEAIFTAISDYFHRDTAVDLVGKKFLVTAGPTREAIDPVRYLTNRSSGKMGYAIARMAAAHGAEVTLITGPTHLEAPLGVQMIHVESAEEMYEAVIEQFEQTDVVVKTAAVADYRPKTFENNKVKKSADHWTLELVQNPDILEELGRRKTNQVLIGFAAETENVESYARKKLKKKRLDMIVANDVARSDAGFDSDNNEVTFYYHDGKVRTYELMAKDDVASRICSAAADLLESERSR</sequence>
<dbReference type="Pfam" id="PF02441">
    <property type="entry name" value="Flavoprotein"/>
    <property type="match status" value="1"/>
</dbReference>
<keyword evidence="1 3" id="KW-0210">Decarboxylase</keyword>
<feature type="binding site" evidence="3">
    <location>
        <position position="291"/>
    </location>
    <ligand>
        <name>CTP</name>
        <dbReference type="ChEBI" id="CHEBI:37563"/>
    </ligand>
</feature>
<dbReference type="Gene3D" id="3.40.50.10300">
    <property type="entry name" value="CoaB-like"/>
    <property type="match status" value="1"/>
</dbReference>
<comment type="pathway">
    <text evidence="3 4">Cofactor biosynthesis; coenzyme A biosynthesis; CoA from (R)-pantothenate: step 3/5.</text>
</comment>
<dbReference type="InterPro" id="IPR007085">
    <property type="entry name" value="DNA/pantothenate-metab_flavo_C"/>
</dbReference>
<dbReference type="PANTHER" id="PTHR14359:SF6">
    <property type="entry name" value="PHOSPHOPANTOTHENOYLCYSTEINE DECARBOXYLASE"/>
    <property type="match status" value="1"/>
</dbReference>
<dbReference type="HAMAP" id="MF_02225">
    <property type="entry name" value="CoaBC"/>
    <property type="match status" value="1"/>
</dbReference>
<feature type="binding site" evidence="3">
    <location>
        <begin position="307"/>
        <end position="310"/>
    </location>
    <ligand>
        <name>CTP</name>
        <dbReference type="ChEBI" id="CHEBI:37563"/>
    </ligand>
</feature>
<keyword evidence="2 3" id="KW-0456">Lyase</keyword>
<dbReference type="EC" id="6.3.2.5" evidence="3"/>
<feature type="domain" description="DNA/pantothenate metabolism flavoprotein C-terminal" evidence="6">
    <location>
        <begin position="188"/>
        <end position="396"/>
    </location>
</feature>
<feature type="binding site" evidence="3">
    <location>
        <position position="343"/>
    </location>
    <ligand>
        <name>CTP</name>
        <dbReference type="ChEBI" id="CHEBI:37563"/>
    </ligand>
</feature>
<comment type="pathway">
    <text evidence="3 4">Cofactor biosynthesis; coenzyme A biosynthesis; CoA from (R)-pantothenate: step 2/5.</text>
</comment>
<comment type="cofactor">
    <cofactor evidence="3">
        <name>FMN</name>
        <dbReference type="ChEBI" id="CHEBI:58210"/>
    </cofactor>
    <text evidence="3">Binds 1 FMN per subunit.</text>
</comment>
<gene>
    <name evidence="3 7" type="primary">coaBC</name>
    <name evidence="7" type="ORF">ACFO4N_00950</name>
</gene>
<reference evidence="8" key="1">
    <citation type="journal article" date="2019" name="Int. J. Syst. Evol. Microbiol.">
        <title>The Global Catalogue of Microorganisms (GCM) 10K type strain sequencing project: providing services to taxonomists for standard genome sequencing and annotation.</title>
        <authorList>
            <consortium name="The Broad Institute Genomics Platform"/>
            <consortium name="The Broad Institute Genome Sequencing Center for Infectious Disease"/>
            <person name="Wu L."/>
            <person name="Ma J."/>
        </authorList>
    </citation>
    <scope>NUCLEOTIDE SEQUENCE [LARGE SCALE GENOMIC DNA]</scope>
    <source>
        <strain evidence="8">CGMCC 1.16306</strain>
    </source>
</reference>
<evidence type="ECO:0000256" key="4">
    <source>
        <dbReference type="RuleBase" id="RU364078"/>
    </source>
</evidence>
<feature type="binding site" evidence="3">
    <location>
        <position position="339"/>
    </location>
    <ligand>
        <name>CTP</name>
        <dbReference type="ChEBI" id="CHEBI:37563"/>
    </ligand>
</feature>
<organism evidence="7 8">
    <name type="scientific">Camelliibacillus cellulosilyticus</name>
    <dbReference type="NCBI Taxonomy" id="2174486"/>
    <lineage>
        <taxon>Bacteria</taxon>
        <taxon>Bacillati</taxon>
        <taxon>Bacillota</taxon>
        <taxon>Bacilli</taxon>
        <taxon>Bacillales</taxon>
        <taxon>Sporolactobacillaceae</taxon>
        <taxon>Camelliibacillus</taxon>
    </lineage>
</organism>
<evidence type="ECO:0000259" key="6">
    <source>
        <dbReference type="Pfam" id="PF04127"/>
    </source>
</evidence>
<evidence type="ECO:0000313" key="8">
    <source>
        <dbReference type="Proteomes" id="UP001596022"/>
    </source>
</evidence>
<dbReference type="Pfam" id="PF04127">
    <property type="entry name" value="DFP"/>
    <property type="match status" value="1"/>
</dbReference>
<evidence type="ECO:0000259" key="5">
    <source>
        <dbReference type="Pfam" id="PF02441"/>
    </source>
</evidence>
<dbReference type="EMBL" id="JBHSFW010000001">
    <property type="protein sequence ID" value="MFC4617291.1"/>
    <property type="molecule type" value="Genomic_DNA"/>
</dbReference>
<keyword evidence="3 4" id="KW-0285">Flavoprotein</keyword>
<evidence type="ECO:0000256" key="3">
    <source>
        <dbReference type="HAMAP-Rule" id="MF_02225"/>
    </source>
</evidence>
<dbReference type="InterPro" id="IPR003382">
    <property type="entry name" value="Flavoprotein"/>
</dbReference>
<protein>
    <recommendedName>
        <fullName evidence="3">Coenzyme A biosynthesis bifunctional protein CoaBC</fullName>
    </recommendedName>
    <alternativeName>
        <fullName evidence="3">DNA/pantothenate metabolism flavoprotein</fullName>
    </alternativeName>
    <alternativeName>
        <fullName evidence="3">Phosphopantothenoylcysteine synthetase/decarboxylase</fullName>
        <shortName evidence="3">PPCS-PPCDC</shortName>
    </alternativeName>
    <domain>
        <recommendedName>
            <fullName evidence="3">Phosphopantothenoylcysteine decarboxylase</fullName>
            <shortName evidence="3">PPC decarboxylase</shortName>
            <shortName evidence="3">PPC-DC</shortName>
            <ecNumber evidence="3">4.1.1.36</ecNumber>
        </recommendedName>
        <alternativeName>
            <fullName evidence="3">CoaC</fullName>
        </alternativeName>
    </domain>
    <domain>
        <recommendedName>
            <fullName evidence="3">Phosphopantothenate--cysteine ligase</fullName>
            <ecNumber evidence="3">6.3.2.5</ecNumber>
        </recommendedName>
        <alternativeName>
            <fullName evidence="3">CoaB</fullName>
        </alternativeName>
        <alternativeName>
            <fullName evidence="3">Phosphopantothenoylcysteine synthetase</fullName>
            <shortName evidence="3">PPC synthetase</shortName>
            <shortName evidence="3">PPC-S</shortName>
        </alternativeName>
    </domain>
</protein>
<feature type="region of interest" description="Phosphopantothenoylcysteine decarboxylase" evidence="3">
    <location>
        <begin position="1"/>
        <end position="192"/>
    </location>
</feature>
<comment type="catalytic activity">
    <reaction evidence="3 4">
        <text>N-[(R)-4-phosphopantothenoyl]-L-cysteine + H(+) = (R)-4'-phosphopantetheine + CO2</text>
        <dbReference type="Rhea" id="RHEA:16793"/>
        <dbReference type="ChEBI" id="CHEBI:15378"/>
        <dbReference type="ChEBI" id="CHEBI:16526"/>
        <dbReference type="ChEBI" id="CHEBI:59458"/>
        <dbReference type="ChEBI" id="CHEBI:61723"/>
        <dbReference type="EC" id="4.1.1.36"/>
    </reaction>
</comment>
<evidence type="ECO:0000313" key="7">
    <source>
        <dbReference type="EMBL" id="MFC4617291.1"/>
    </source>
</evidence>